<dbReference type="AlphaFoldDB" id="L9LFP3"/>
<sequence>MPGHSLHLSRLLAEARFADSEPSLSLLSLWGSRTSAHPTAQPAQRQWPLSLTATALSRVAQKRCAPQQAAFESRSGNCKAALKNVLLVPAMATPEASRNHFWLEMKLHLRPLDSLHPLWDRPSGSVQQLLEGAGHAQPLSFHGAVFVRTQRGAPC</sequence>
<protein>
    <submittedName>
        <fullName evidence="1">Uncharacterized protein</fullName>
    </submittedName>
</protein>
<proteinExistence type="predicted"/>
<name>L9LFP3_TUPCH</name>
<keyword evidence="2" id="KW-1185">Reference proteome</keyword>
<dbReference type="InParanoid" id="L9LFP3"/>
<reference evidence="2" key="1">
    <citation type="submission" date="2012-07" db="EMBL/GenBank/DDBJ databases">
        <title>Genome of the Chinese tree shrew, a rising model animal genetically related to primates.</title>
        <authorList>
            <person name="Zhang G."/>
            <person name="Fan Y."/>
            <person name="Yao Y."/>
            <person name="Huang Z."/>
        </authorList>
    </citation>
    <scope>NUCLEOTIDE SEQUENCE [LARGE SCALE GENOMIC DNA]</scope>
</reference>
<organism evidence="1 2">
    <name type="scientific">Tupaia chinensis</name>
    <name type="common">Chinese tree shrew</name>
    <name type="synonym">Tupaia belangeri chinensis</name>
    <dbReference type="NCBI Taxonomy" id="246437"/>
    <lineage>
        <taxon>Eukaryota</taxon>
        <taxon>Metazoa</taxon>
        <taxon>Chordata</taxon>
        <taxon>Craniata</taxon>
        <taxon>Vertebrata</taxon>
        <taxon>Euteleostomi</taxon>
        <taxon>Mammalia</taxon>
        <taxon>Eutheria</taxon>
        <taxon>Euarchontoglires</taxon>
        <taxon>Scandentia</taxon>
        <taxon>Tupaiidae</taxon>
        <taxon>Tupaia</taxon>
    </lineage>
</organism>
<accession>L9LFP3</accession>
<evidence type="ECO:0000313" key="2">
    <source>
        <dbReference type="Proteomes" id="UP000011518"/>
    </source>
</evidence>
<dbReference type="EMBL" id="KB320397">
    <property type="protein sequence ID" value="ELW72682.1"/>
    <property type="molecule type" value="Genomic_DNA"/>
</dbReference>
<dbReference type="Proteomes" id="UP000011518">
    <property type="component" value="Unassembled WGS sequence"/>
</dbReference>
<reference evidence="2" key="2">
    <citation type="journal article" date="2013" name="Nat. Commun.">
        <title>Genome of the Chinese tree shrew.</title>
        <authorList>
            <person name="Fan Y."/>
            <person name="Huang Z.Y."/>
            <person name="Cao C.C."/>
            <person name="Chen C.S."/>
            <person name="Chen Y.X."/>
            <person name="Fan D.D."/>
            <person name="He J."/>
            <person name="Hou H.L."/>
            <person name="Hu L."/>
            <person name="Hu X.T."/>
            <person name="Jiang X.T."/>
            <person name="Lai R."/>
            <person name="Lang Y.S."/>
            <person name="Liang B."/>
            <person name="Liao S.G."/>
            <person name="Mu D."/>
            <person name="Ma Y.Y."/>
            <person name="Niu Y.Y."/>
            <person name="Sun X.Q."/>
            <person name="Xia J.Q."/>
            <person name="Xiao J."/>
            <person name="Xiong Z.Q."/>
            <person name="Xu L."/>
            <person name="Yang L."/>
            <person name="Zhang Y."/>
            <person name="Zhao W."/>
            <person name="Zhao X.D."/>
            <person name="Zheng Y.T."/>
            <person name="Zhou J.M."/>
            <person name="Zhu Y.B."/>
            <person name="Zhang G.J."/>
            <person name="Wang J."/>
            <person name="Yao Y.G."/>
        </authorList>
    </citation>
    <scope>NUCLEOTIDE SEQUENCE [LARGE SCALE GENOMIC DNA]</scope>
</reference>
<evidence type="ECO:0000313" key="1">
    <source>
        <dbReference type="EMBL" id="ELW72682.1"/>
    </source>
</evidence>
<gene>
    <name evidence="1" type="ORF">TREES_T100010402</name>
</gene>